<dbReference type="InterPro" id="IPR008948">
    <property type="entry name" value="L-Aspartase-like"/>
</dbReference>
<dbReference type="InterPro" id="IPR022313">
    <property type="entry name" value="Phe/His_NH3-lyase_AS"/>
</dbReference>
<dbReference type="InterPro" id="IPR023144">
    <property type="entry name" value="Phe_NH3-lyase_shielding_dom_sf"/>
</dbReference>
<keyword evidence="5" id="KW-1185">Reference proteome</keyword>
<comment type="caution">
    <text evidence="4">The sequence shown here is derived from an EMBL/GenBank/DDBJ whole genome shotgun (WGS) entry which is preliminary data.</text>
</comment>
<dbReference type="Proteomes" id="UP001342314">
    <property type="component" value="Unassembled WGS sequence"/>
</dbReference>
<reference evidence="4 5" key="1">
    <citation type="submission" date="2021-12" db="EMBL/GenBank/DDBJ databases">
        <title>High titer production of polyol ester of fatty acids by Rhodotorula paludigena BS15 towards product separation-free biomass refinery.</title>
        <authorList>
            <person name="Mano J."/>
            <person name="Ono H."/>
            <person name="Tanaka T."/>
            <person name="Naito K."/>
            <person name="Sushida H."/>
            <person name="Ike M."/>
            <person name="Tokuyasu K."/>
            <person name="Kitaoka M."/>
        </authorList>
    </citation>
    <scope>NUCLEOTIDE SEQUENCE [LARGE SCALE GENOMIC DNA]</scope>
    <source>
        <strain evidence="4 5">BS15</strain>
    </source>
</reference>
<dbReference type="InterPro" id="IPR005922">
    <property type="entry name" value="Phe_NH3-lyase"/>
</dbReference>
<dbReference type="GO" id="GO:0005737">
    <property type="term" value="C:cytoplasm"/>
    <property type="evidence" value="ECO:0007669"/>
    <property type="project" value="InterPro"/>
</dbReference>
<sequence length="720" mass="77616">MAPSLDSLATTLANGFTNGSHAAPTKSAAGPTSALRRTPGLDGHAAHQSQLEIVQELLSDPTDDVVELSGYSLTVRDVVGAARKGRRVRVQNDDEIRARVDKSVDFLKAQLQNSVYGVTTGFGGSADTRTEDAVSLQKALIEHQLCGVTPTSVSSFSVGRGLENTLPLEVVRGAMVIRVNSLTRGHSAVRLVVLEALTNFLNHRITPIVPLRGSISASGDLSPLSYIAGAITGHPDVKVHVLHEGTEKIMFAREAISLFGLEAVVLGPKEGLGLVNGTAVSASMATLTLHDSHMLSLLSQALTALTVEAMVGQQGSFAPFIHDVCRPHPGQVEVARNIRTLLSGSSFAVEHEEEVKVKDDEGILRQDRYPLRTSPQFLGPLVEDMMHAYSTLSLENNTTTDNPLLDVENKQTAHGGNFQASAVSISMEKTRLALALIGKLNFTQCTELLNAAMNRGLPSCLAAEDPSLNYHGKGLDIHIAAYASELGHLANPVTTFVQPAEMGNQAVNSLALISARRTAEANDVLSLLLASHLYCTLQAVDLRAMELDFKKQFDPLLPTLLQQHLGTGLDVNALALEVKKALNKRLEQTTTYDLEPRWHDAFSYATGTVVELLSSSPSANVTLTAVNAWKVASAEKAISLTREVRNRFWQTPSSQAPAHAYLSPRTRVLYSFVREELGVQARRGDVFVGVQQETIGSNVSRIYEAIKDGRINHVLVKMLA</sequence>
<name>A0AAV5GUG8_9BASI</name>
<gene>
    <name evidence="4" type="ORF">Rhopal_005273-T1</name>
</gene>
<dbReference type="PROSITE" id="PS00488">
    <property type="entry name" value="PAL_HISTIDASE"/>
    <property type="match status" value="1"/>
</dbReference>
<dbReference type="GO" id="GO:0016841">
    <property type="term" value="F:ammonia-lyase activity"/>
    <property type="evidence" value="ECO:0007669"/>
    <property type="project" value="InterPro"/>
</dbReference>
<dbReference type="PANTHER" id="PTHR10362">
    <property type="entry name" value="HISTIDINE AMMONIA-LYASE"/>
    <property type="match status" value="1"/>
</dbReference>
<dbReference type="GO" id="GO:0006559">
    <property type="term" value="P:L-phenylalanine catabolic process"/>
    <property type="evidence" value="ECO:0007669"/>
    <property type="project" value="InterPro"/>
</dbReference>
<evidence type="ECO:0008006" key="6">
    <source>
        <dbReference type="Google" id="ProtNLM"/>
    </source>
</evidence>
<dbReference type="Pfam" id="PF00221">
    <property type="entry name" value="Lyase_aromatic"/>
    <property type="match status" value="1"/>
</dbReference>
<evidence type="ECO:0000313" key="5">
    <source>
        <dbReference type="Proteomes" id="UP001342314"/>
    </source>
</evidence>
<dbReference type="SUPFAM" id="SSF48557">
    <property type="entry name" value="L-aspartase-like"/>
    <property type="match status" value="1"/>
</dbReference>
<dbReference type="Gene3D" id="1.20.200.10">
    <property type="entry name" value="Fumarase/aspartase (Central domain)"/>
    <property type="match status" value="1"/>
</dbReference>
<dbReference type="Gene3D" id="1.10.274.20">
    <property type="entry name" value="Phenylalanine ammonia-lyase 1, domain 3"/>
    <property type="match status" value="1"/>
</dbReference>
<dbReference type="AlphaFoldDB" id="A0AAV5GUG8"/>
<dbReference type="Gene3D" id="1.10.275.10">
    <property type="entry name" value="Fumarase/aspartase (N-terminal domain)"/>
    <property type="match status" value="1"/>
</dbReference>
<organism evidence="4 5">
    <name type="scientific">Rhodotorula paludigena</name>
    <dbReference type="NCBI Taxonomy" id="86838"/>
    <lineage>
        <taxon>Eukaryota</taxon>
        <taxon>Fungi</taxon>
        <taxon>Dikarya</taxon>
        <taxon>Basidiomycota</taxon>
        <taxon>Pucciniomycotina</taxon>
        <taxon>Microbotryomycetes</taxon>
        <taxon>Sporidiobolales</taxon>
        <taxon>Sporidiobolaceae</taxon>
        <taxon>Rhodotorula</taxon>
    </lineage>
</organism>
<comment type="similarity">
    <text evidence="1 2">Belongs to the PAL/histidase family.</text>
</comment>
<proteinExistence type="inferred from homology"/>
<dbReference type="InterPro" id="IPR001106">
    <property type="entry name" value="Aromatic_Lyase"/>
</dbReference>
<evidence type="ECO:0000256" key="1">
    <source>
        <dbReference type="ARBA" id="ARBA00007238"/>
    </source>
</evidence>
<keyword evidence="2" id="KW-0456">Lyase</keyword>
<dbReference type="CDD" id="cd00332">
    <property type="entry name" value="PAL-HAL"/>
    <property type="match status" value="1"/>
</dbReference>
<evidence type="ECO:0000256" key="2">
    <source>
        <dbReference type="RuleBase" id="RU003954"/>
    </source>
</evidence>
<dbReference type="InterPro" id="IPR024083">
    <property type="entry name" value="Fumarase/histidase_N"/>
</dbReference>
<dbReference type="EMBL" id="BQKY01000010">
    <property type="protein sequence ID" value="GJN92243.1"/>
    <property type="molecule type" value="Genomic_DNA"/>
</dbReference>
<accession>A0AAV5GUG8</accession>
<protein>
    <recommendedName>
        <fullName evidence="6">Phenylalanine ammonia-lyase</fullName>
    </recommendedName>
</protein>
<feature type="region of interest" description="Disordered" evidence="3">
    <location>
        <begin position="16"/>
        <end position="46"/>
    </location>
</feature>
<dbReference type="NCBIfam" id="TIGR01226">
    <property type="entry name" value="phe_am_lyase"/>
    <property type="match status" value="1"/>
</dbReference>
<evidence type="ECO:0000313" key="4">
    <source>
        <dbReference type="EMBL" id="GJN92243.1"/>
    </source>
</evidence>
<evidence type="ECO:0000256" key="3">
    <source>
        <dbReference type="SAM" id="MobiDB-lite"/>
    </source>
</evidence>